<proteinExistence type="predicted"/>
<accession>A0A0R1E2E2</accession>
<keyword evidence="3" id="KW-1185">Reference proteome</keyword>
<dbReference type="EMBL" id="CM000160">
    <property type="protein sequence ID" value="KRK03247.1"/>
    <property type="molecule type" value="Genomic_DNA"/>
</dbReference>
<feature type="compositionally biased region" description="Basic residues" evidence="1">
    <location>
        <begin position="152"/>
        <end position="161"/>
    </location>
</feature>
<organism evidence="2 3">
    <name type="scientific">Drosophila yakuba</name>
    <name type="common">Fruit fly</name>
    <dbReference type="NCBI Taxonomy" id="7245"/>
    <lineage>
        <taxon>Eukaryota</taxon>
        <taxon>Metazoa</taxon>
        <taxon>Ecdysozoa</taxon>
        <taxon>Arthropoda</taxon>
        <taxon>Hexapoda</taxon>
        <taxon>Insecta</taxon>
        <taxon>Pterygota</taxon>
        <taxon>Neoptera</taxon>
        <taxon>Endopterygota</taxon>
        <taxon>Diptera</taxon>
        <taxon>Brachycera</taxon>
        <taxon>Muscomorpha</taxon>
        <taxon>Ephydroidea</taxon>
        <taxon>Drosophilidae</taxon>
        <taxon>Drosophila</taxon>
        <taxon>Sophophora</taxon>
    </lineage>
</organism>
<dbReference type="AlphaFoldDB" id="A0A0R1E2E2"/>
<evidence type="ECO:0000313" key="3">
    <source>
        <dbReference type="Proteomes" id="UP000002282"/>
    </source>
</evidence>
<evidence type="ECO:0000313" key="2">
    <source>
        <dbReference type="EMBL" id="KRK03247.1"/>
    </source>
</evidence>
<evidence type="ECO:0000256" key="1">
    <source>
        <dbReference type="SAM" id="MobiDB-lite"/>
    </source>
</evidence>
<dbReference type="Proteomes" id="UP000002282">
    <property type="component" value="Chromosome 3R"/>
</dbReference>
<reference evidence="2 3" key="2">
    <citation type="journal article" date="2007" name="PLoS Biol.">
        <title>Principles of genome evolution in the Drosophila melanogaster species group.</title>
        <authorList>
            <person name="Ranz J.M."/>
            <person name="Maurin D."/>
            <person name="Chan Y.S."/>
            <person name="von Grotthuss M."/>
            <person name="Hillier L.W."/>
            <person name="Roote J."/>
            <person name="Ashburner M."/>
            <person name="Bergman C.M."/>
        </authorList>
    </citation>
    <scope>NUCLEOTIDE SEQUENCE [LARGE SCALE GENOMIC DNA]</scope>
    <source>
        <strain evidence="3">Tai18E2 / Tucson 14021-0261.01</strain>
    </source>
</reference>
<gene>
    <name evidence="2" type="primary">Dyak\GE25937</name>
    <name evidence="2" type="synonym">dyak_GLEANR_9524</name>
    <name evidence="2" type="synonym">GE25937</name>
    <name evidence="2" type="ORF">Dyak_GE25937</name>
</gene>
<reference evidence="2 3" key="1">
    <citation type="journal article" date="2007" name="Nature">
        <title>Evolution of genes and genomes on the Drosophila phylogeny.</title>
        <authorList>
            <consortium name="Drosophila 12 Genomes Consortium"/>
            <person name="Clark A.G."/>
            <person name="Eisen M.B."/>
            <person name="Smith D.R."/>
            <person name="Bergman C.M."/>
            <person name="Oliver B."/>
            <person name="Markow T.A."/>
            <person name="Kaufman T.C."/>
            <person name="Kellis M."/>
            <person name="Gelbart W."/>
            <person name="Iyer V.N."/>
            <person name="Pollard D.A."/>
            <person name="Sackton T.B."/>
            <person name="Larracuente A.M."/>
            <person name="Singh N.D."/>
            <person name="Abad J.P."/>
            <person name="Abt D.N."/>
            <person name="Adryan B."/>
            <person name="Aguade M."/>
            <person name="Akashi H."/>
            <person name="Anderson W.W."/>
            <person name="Aquadro C.F."/>
            <person name="Ardell D.H."/>
            <person name="Arguello R."/>
            <person name="Artieri C.G."/>
            <person name="Barbash D.A."/>
            <person name="Barker D."/>
            <person name="Barsanti P."/>
            <person name="Batterham P."/>
            <person name="Batzoglou S."/>
            <person name="Begun D."/>
            <person name="Bhutkar A."/>
            <person name="Blanco E."/>
            <person name="Bosak S.A."/>
            <person name="Bradley R.K."/>
            <person name="Brand A.D."/>
            <person name="Brent M.R."/>
            <person name="Brooks A.N."/>
            <person name="Brown R.H."/>
            <person name="Butlin R.K."/>
            <person name="Caggese C."/>
            <person name="Calvi B.R."/>
            <person name="Bernardo de Carvalho A."/>
            <person name="Caspi A."/>
            <person name="Castrezana S."/>
            <person name="Celniker S.E."/>
            <person name="Chang J.L."/>
            <person name="Chapple C."/>
            <person name="Chatterji S."/>
            <person name="Chinwalla A."/>
            <person name="Civetta A."/>
            <person name="Clifton S.W."/>
            <person name="Comeron J.M."/>
            <person name="Costello J.C."/>
            <person name="Coyne J.A."/>
            <person name="Daub J."/>
            <person name="David R.G."/>
            <person name="Delcher A.L."/>
            <person name="Delehaunty K."/>
            <person name="Do C.B."/>
            <person name="Ebling H."/>
            <person name="Edwards K."/>
            <person name="Eickbush T."/>
            <person name="Evans J.D."/>
            <person name="Filipski A."/>
            <person name="Findeiss S."/>
            <person name="Freyhult E."/>
            <person name="Fulton L."/>
            <person name="Fulton R."/>
            <person name="Garcia A.C."/>
            <person name="Gardiner A."/>
            <person name="Garfield D.A."/>
            <person name="Garvin B.E."/>
            <person name="Gibson G."/>
            <person name="Gilbert D."/>
            <person name="Gnerre S."/>
            <person name="Godfrey J."/>
            <person name="Good R."/>
            <person name="Gotea V."/>
            <person name="Gravely B."/>
            <person name="Greenberg A.J."/>
            <person name="Griffiths-Jones S."/>
            <person name="Gross S."/>
            <person name="Guigo R."/>
            <person name="Gustafson E.A."/>
            <person name="Haerty W."/>
            <person name="Hahn M.W."/>
            <person name="Halligan D.L."/>
            <person name="Halpern A.L."/>
            <person name="Halter G.M."/>
            <person name="Han M.V."/>
            <person name="Heger A."/>
            <person name="Hillier L."/>
            <person name="Hinrichs A.S."/>
            <person name="Holmes I."/>
            <person name="Hoskins R.A."/>
            <person name="Hubisz M.J."/>
            <person name="Hultmark D."/>
            <person name="Huntley M.A."/>
            <person name="Jaffe D.B."/>
            <person name="Jagadeeshan S."/>
            <person name="Jeck W.R."/>
            <person name="Johnson J."/>
            <person name="Jones C.D."/>
            <person name="Jordan W.C."/>
            <person name="Karpen G.H."/>
            <person name="Kataoka E."/>
            <person name="Keightley P.D."/>
            <person name="Kheradpour P."/>
            <person name="Kirkness E.F."/>
            <person name="Koerich L.B."/>
            <person name="Kristiansen K."/>
            <person name="Kudrna D."/>
            <person name="Kulathinal R.J."/>
            <person name="Kumar S."/>
            <person name="Kwok R."/>
            <person name="Lander E."/>
            <person name="Langley C.H."/>
            <person name="Lapoint R."/>
            <person name="Lazzaro B.P."/>
            <person name="Lee S.J."/>
            <person name="Levesque L."/>
            <person name="Li R."/>
            <person name="Lin C.F."/>
            <person name="Lin M.F."/>
            <person name="Lindblad-Toh K."/>
            <person name="Llopart A."/>
            <person name="Long M."/>
            <person name="Low L."/>
            <person name="Lozovsky E."/>
            <person name="Lu J."/>
            <person name="Luo M."/>
            <person name="Machado C.A."/>
            <person name="Makalowski W."/>
            <person name="Marzo M."/>
            <person name="Matsuda M."/>
            <person name="Matzkin L."/>
            <person name="McAllister B."/>
            <person name="McBride C.S."/>
            <person name="McKernan B."/>
            <person name="McKernan K."/>
            <person name="Mendez-Lago M."/>
            <person name="Minx P."/>
            <person name="Mollenhauer M.U."/>
            <person name="Montooth K."/>
            <person name="Mount S.M."/>
            <person name="Mu X."/>
            <person name="Myers E."/>
            <person name="Negre B."/>
            <person name="Newfeld S."/>
            <person name="Nielsen R."/>
            <person name="Noor M.A."/>
            <person name="O'Grady P."/>
            <person name="Pachter L."/>
            <person name="Papaceit M."/>
            <person name="Parisi M.J."/>
            <person name="Parisi M."/>
            <person name="Parts L."/>
            <person name="Pedersen J.S."/>
            <person name="Pesole G."/>
            <person name="Phillippy A.M."/>
            <person name="Ponting C.P."/>
            <person name="Pop M."/>
            <person name="Porcelli D."/>
            <person name="Powell J.R."/>
            <person name="Prohaska S."/>
            <person name="Pruitt K."/>
            <person name="Puig M."/>
            <person name="Quesneville H."/>
            <person name="Ram K.R."/>
            <person name="Rand D."/>
            <person name="Rasmussen M.D."/>
            <person name="Reed L.K."/>
            <person name="Reenan R."/>
            <person name="Reily A."/>
            <person name="Remington K.A."/>
            <person name="Rieger T.T."/>
            <person name="Ritchie M.G."/>
            <person name="Robin C."/>
            <person name="Rogers Y.H."/>
            <person name="Rohde C."/>
            <person name="Rozas J."/>
            <person name="Rubenfield M.J."/>
            <person name="Ruiz A."/>
            <person name="Russo S."/>
            <person name="Salzberg S.L."/>
            <person name="Sanchez-Gracia A."/>
            <person name="Saranga D.J."/>
            <person name="Sato H."/>
            <person name="Schaeffer S.W."/>
            <person name="Schatz M.C."/>
            <person name="Schlenke T."/>
            <person name="Schwartz R."/>
            <person name="Segarra C."/>
            <person name="Singh R.S."/>
            <person name="Sirot L."/>
            <person name="Sirota M."/>
            <person name="Sisneros N.B."/>
            <person name="Smith C.D."/>
            <person name="Smith T.F."/>
            <person name="Spieth J."/>
            <person name="Stage D.E."/>
            <person name="Stark A."/>
            <person name="Stephan W."/>
            <person name="Strausberg R.L."/>
            <person name="Strempel S."/>
            <person name="Sturgill D."/>
            <person name="Sutton G."/>
            <person name="Sutton G.G."/>
            <person name="Tao W."/>
            <person name="Teichmann S."/>
            <person name="Tobari Y.N."/>
            <person name="Tomimura Y."/>
            <person name="Tsolas J.M."/>
            <person name="Valente V.L."/>
            <person name="Venter E."/>
            <person name="Venter J.C."/>
            <person name="Vicario S."/>
            <person name="Vieira F.G."/>
            <person name="Vilella A.J."/>
            <person name="Villasante A."/>
            <person name="Walenz B."/>
            <person name="Wang J."/>
            <person name="Wasserman M."/>
            <person name="Watts T."/>
            <person name="Wilson D."/>
            <person name="Wilson R.K."/>
            <person name="Wing R.A."/>
            <person name="Wolfner M.F."/>
            <person name="Wong A."/>
            <person name="Wong G.K."/>
            <person name="Wu C.I."/>
            <person name="Wu G."/>
            <person name="Yamamoto D."/>
            <person name="Yang H.P."/>
            <person name="Yang S.P."/>
            <person name="Yorke J.A."/>
            <person name="Yoshida K."/>
            <person name="Zdobnov E."/>
            <person name="Zhang P."/>
            <person name="Zhang Y."/>
            <person name="Zimin A.V."/>
            <person name="Baldwin J."/>
            <person name="Abdouelleil A."/>
            <person name="Abdulkadir J."/>
            <person name="Abebe A."/>
            <person name="Abera B."/>
            <person name="Abreu J."/>
            <person name="Acer S.C."/>
            <person name="Aftuck L."/>
            <person name="Alexander A."/>
            <person name="An P."/>
            <person name="Anderson E."/>
            <person name="Anderson S."/>
            <person name="Arachi H."/>
            <person name="Azer M."/>
            <person name="Bachantsang P."/>
            <person name="Barry A."/>
            <person name="Bayul T."/>
            <person name="Berlin A."/>
            <person name="Bessette D."/>
            <person name="Bloom T."/>
            <person name="Blye J."/>
            <person name="Boguslavskiy L."/>
            <person name="Bonnet C."/>
            <person name="Boukhgalter B."/>
            <person name="Bourzgui I."/>
            <person name="Brown A."/>
            <person name="Cahill P."/>
            <person name="Channer S."/>
            <person name="Cheshatsang Y."/>
            <person name="Chuda L."/>
            <person name="Citroen M."/>
            <person name="Collymore A."/>
            <person name="Cooke P."/>
            <person name="Costello M."/>
            <person name="D'Aco K."/>
            <person name="Daza R."/>
            <person name="De Haan G."/>
            <person name="DeGray S."/>
            <person name="DeMaso C."/>
            <person name="Dhargay N."/>
            <person name="Dooley K."/>
            <person name="Dooley E."/>
            <person name="Doricent M."/>
            <person name="Dorje P."/>
            <person name="Dorjee K."/>
            <person name="Dupes A."/>
            <person name="Elong R."/>
            <person name="Falk J."/>
            <person name="Farina A."/>
            <person name="Faro S."/>
            <person name="Ferguson D."/>
            <person name="Fisher S."/>
            <person name="Foley C.D."/>
            <person name="Franke A."/>
            <person name="Friedrich D."/>
            <person name="Gadbois L."/>
            <person name="Gearin G."/>
            <person name="Gearin C.R."/>
            <person name="Giannoukos G."/>
            <person name="Goode T."/>
            <person name="Graham J."/>
            <person name="Grandbois E."/>
            <person name="Grewal S."/>
            <person name="Gyaltsen K."/>
            <person name="Hafez N."/>
            <person name="Hagos B."/>
            <person name="Hall J."/>
            <person name="Henson C."/>
            <person name="Hollinger A."/>
            <person name="Honan T."/>
            <person name="Huard M.D."/>
            <person name="Hughes L."/>
            <person name="Hurhula B."/>
            <person name="Husby M.E."/>
            <person name="Kamat A."/>
            <person name="Kanga B."/>
            <person name="Kashin S."/>
            <person name="Khazanovich D."/>
            <person name="Kisner P."/>
            <person name="Lance K."/>
            <person name="Lara M."/>
            <person name="Lee W."/>
            <person name="Lennon N."/>
            <person name="Letendre F."/>
            <person name="LeVine R."/>
            <person name="Lipovsky A."/>
            <person name="Liu X."/>
            <person name="Liu J."/>
            <person name="Liu S."/>
            <person name="Lokyitsang T."/>
            <person name="Lokyitsang Y."/>
            <person name="Lubonja R."/>
            <person name="Lui A."/>
            <person name="MacDonald P."/>
            <person name="Magnisalis V."/>
            <person name="Maru K."/>
            <person name="Matthews C."/>
            <person name="McCusker W."/>
            <person name="McDonough S."/>
            <person name="Mehta T."/>
            <person name="Meldrim J."/>
            <person name="Meneus L."/>
            <person name="Mihai O."/>
            <person name="Mihalev A."/>
            <person name="Mihova T."/>
            <person name="Mittelman R."/>
            <person name="Mlenga V."/>
            <person name="Montmayeur A."/>
            <person name="Mulrain L."/>
            <person name="Navidi A."/>
            <person name="Naylor J."/>
            <person name="Negash T."/>
            <person name="Nguyen T."/>
            <person name="Nguyen N."/>
            <person name="Nicol R."/>
            <person name="Norbu C."/>
            <person name="Norbu N."/>
            <person name="Novod N."/>
            <person name="O'Neill B."/>
            <person name="Osman S."/>
            <person name="Markiewicz E."/>
            <person name="Oyono O.L."/>
            <person name="Patti C."/>
            <person name="Phunkhang P."/>
            <person name="Pierre F."/>
            <person name="Priest M."/>
            <person name="Raghuraman S."/>
            <person name="Rege F."/>
            <person name="Reyes R."/>
            <person name="Rise C."/>
            <person name="Rogov P."/>
            <person name="Ross K."/>
            <person name="Ryan E."/>
            <person name="Settipalli S."/>
            <person name="Shea T."/>
            <person name="Sherpa N."/>
            <person name="Shi L."/>
            <person name="Shih D."/>
            <person name="Sparrow T."/>
            <person name="Spaulding J."/>
            <person name="Stalker J."/>
            <person name="Stange-Thomann N."/>
            <person name="Stavropoulos S."/>
            <person name="Stone C."/>
            <person name="Strader C."/>
            <person name="Tesfaye S."/>
            <person name="Thomson T."/>
            <person name="Thoulutsang Y."/>
            <person name="Thoulutsang D."/>
            <person name="Topham K."/>
            <person name="Topping I."/>
            <person name="Tsamla T."/>
            <person name="Vassiliev H."/>
            <person name="Vo A."/>
            <person name="Wangchuk T."/>
            <person name="Wangdi T."/>
            <person name="Weiand M."/>
            <person name="Wilkinson J."/>
            <person name="Wilson A."/>
            <person name="Yadav S."/>
            <person name="Young G."/>
            <person name="Yu Q."/>
            <person name="Zembek L."/>
            <person name="Zhong D."/>
            <person name="Zimmer A."/>
            <person name="Zwirko Z."/>
            <person name="Jaffe D.B."/>
            <person name="Alvarez P."/>
            <person name="Brockman W."/>
            <person name="Butler J."/>
            <person name="Chin C."/>
            <person name="Gnerre S."/>
            <person name="Grabherr M."/>
            <person name="Kleber M."/>
            <person name="Mauceli E."/>
            <person name="MacCallum I."/>
        </authorList>
    </citation>
    <scope>NUCLEOTIDE SEQUENCE [LARGE SCALE GENOMIC DNA]</scope>
    <source>
        <strain evidence="3">Tai18E2 / Tucson 14021-0261.01</strain>
    </source>
</reference>
<sequence length="269" mass="30853">MQAWILPPSVEKPFLFASCIVHWNLLRLSHYKMPRKKSEDFYRTHGFTANLENGKYSATCHFCDKVLQNTALSRLSLHRQTCDARRGRTTVMYTSADEKDQDEAPRIKIQKISGDDDGGLGNANEGKEIIVKIQQILDDAEEAEKPKEQPRAKRGIRKRKLTKTEESGEQNIEFEISNVEIKNPEYAEYMDESKEHNPDDMANGSATIIEARPRNGLAALRAEKARAEISQFQSKTKFLKTETDNLKVERTLTMLKIQKLRLEIDALRD</sequence>
<name>A0A0R1E2E2_DROYA</name>
<protein>
    <submittedName>
        <fullName evidence="2">Uncharacterized protein, isoform B</fullName>
    </submittedName>
</protein>
<feature type="region of interest" description="Disordered" evidence="1">
    <location>
        <begin position="141"/>
        <end position="168"/>
    </location>
</feature>
<dbReference type="OrthoDB" id="6346437at2759"/>